<accession>B4GL61</accession>
<gene>
    <name evidence="4" type="primary">Dper\GL12098</name>
    <name evidence="4" type="ORF">Dper_GL12098</name>
</gene>
<dbReference type="Pfam" id="PF12416">
    <property type="entry name" value="DUF3668"/>
    <property type="match status" value="1"/>
</dbReference>
<dbReference type="OrthoDB" id="332250at2759"/>
<feature type="region of interest" description="Disordered" evidence="2">
    <location>
        <begin position="916"/>
        <end position="950"/>
    </location>
</feature>
<feature type="domain" description="DUF3668" evidence="3">
    <location>
        <begin position="207"/>
        <end position="378"/>
    </location>
</feature>
<evidence type="ECO:0000313" key="4">
    <source>
        <dbReference type="EMBL" id="EDW38285.1"/>
    </source>
</evidence>
<organism evidence="5">
    <name type="scientific">Drosophila persimilis</name>
    <name type="common">Fruit fly</name>
    <dbReference type="NCBI Taxonomy" id="7234"/>
    <lineage>
        <taxon>Eukaryota</taxon>
        <taxon>Metazoa</taxon>
        <taxon>Ecdysozoa</taxon>
        <taxon>Arthropoda</taxon>
        <taxon>Hexapoda</taxon>
        <taxon>Insecta</taxon>
        <taxon>Pterygota</taxon>
        <taxon>Neoptera</taxon>
        <taxon>Endopterygota</taxon>
        <taxon>Diptera</taxon>
        <taxon>Brachycera</taxon>
        <taxon>Muscomorpha</taxon>
        <taxon>Ephydroidea</taxon>
        <taxon>Drosophilidae</taxon>
        <taxon>Drosophila</taxon>
        <taxon>Sophophora</taxon>
    </lineage>
</organism>
<feature type="coiled-coil region" evidence="1">
    <location>
        <begin position="1103"/>
        <end position="1187"/>
    </location>
</feature>
<evidence type="ECO:0000256" key="1">
    <source>
        <dbReference type="SAM" id="Coils"/>
    </source>
</evidence>
<dbReference type="AlphaFoldDB" id="B4GL61"/>
<dbReference type="Gene3D" id="2.60.40.150">
    <property type="entry name" value="C2 domain"/>
    <property type="match status" value="1"/>
</dbReference>
<dbReference type="STRING" id="7234.B4GL61"/>
<evidence type="ECO:0000256" key="2">
    <source>
        <dbReference type="SAM" id="MobiDB-lite"/>
    </source>
</evidence>
<feature type="compositionally biased region" description="Basic and acidic residues" evidence="2">
    <location>
        <begin position="924"/>
        <end position="941"/>
    </location>
</feature>
<evidence type="ECO:0000313" key="5">
    <source>
        <dbReference type="Proteomes" id="UP000008744"/>
    </source>
</evidence>
<feature type="compositionally biased region" description="Polar residues" evidence="2">
    <location>
        <begin position="636"/>
        <end position="645"/>
    </location>
</feature>
<dbReference type="HOGENOM" id="CLU_006788_0_0_1"/>
<dbReference type="InterPro" id="IPR022136">
    <property type="entry name" value="DUF3668"/>
</dbReference>
<feature type="compositionally biased region" description="Basic residues" evidence="2">
    <location>
        <begin position="843"/>
        <end position="854"/>
    </location>
</feature>
<feature type="region of interest" description="Disordered" evidence="2">
    <location>
        <begin position="752"/>
        <end position="789"/>
    </location>
</feature>
<feature type="compositionally biased region" description="Basic and acidic residues" evidence="2">
    <location>
        <begin position="524"/>
        <end position="560"/>
    </location>
</feature>
<reference evidence="4 5" key="1">
    <citation type="journal article" date="2007" name="Nature">
        <title>Evolution of genes and genomes on the Drosophila phylogeny.</title>
        <authorList>
            <consortium name="Drosophila 12 Genomes Consortium"/>
            <person name="Clark A.G."/>
            <person name="Eisen M.B."/>
            <person name="Smith D.R."/>
            <person name="Bergman C.M."/>
            <person name="Oliver B."/>
            <person name="Markow T.A."/>
            <person name="Kaufman T.C."/>
            <person name="Kellis M."/>
            <person name="Gelbart W."/>
            <person name="Iyer V.N."/>
            <person name="Pollard D.A."/>
            <person name="Sackton T.B."/>
            <person name="Larracuente A.M."/>
            <person name="Singh N.D."/>
            <person name="Abad J.P."/>
            <person name="Abt D.N."/>
            <person name="Adryan B."/>
            <person name="Aguade M."/>
            <person name="Akashi H."/>
            <person name="Anderson W.W."/>
            <person name="Aquadro C.F."/>
            <person name="Ardell D.H."/>
            <person name="Arguello R."/>
            <person name="Artieri C.G."/>
            <person name="Barbash D.A."/>
            <person name="Barker D."/>
            <person name="Barsanti P."/>
            <person name="Batterham P."/>
            <person name="Batzoglou S."/>
            <person name="Begun D."/>
            <person name="Bhutkar A."/>
            <person name="Blanco E."/>
            <person name="Bosak S.A."/>
            <person name="Bradley R.K."/>
            <person name="Brand A.D."/>
            <person name="Brent M.R."/>
            <person name="Brooks A.N."/>
            <person name="Brown R.H."/>
            <person name="Butlin R.K."/>
            <person name="Caggese C."/>
            <person name="Calvi B.R."/>
            <person name="Bernardo de Carvalho A."/>
            <person name="Caspi A."/>
            <person name="Castrezana S."/>
            <person name="Celniker S.E."/>
            <person name="Chang J.L."/>
            <person name="Chapple C."/>
            <person name="Chatterji S."/>
            <person name="Chinwalla A."/>
            <person name="Civetta A."/>
            <person name="Clifton S.W."/>
            <person name="Comeron J.M."/>
            <person name="Costello J.C."/>
            <person name="Coyne J.A."/>
            <person name="Daub J."/>
            <person name="David R.G."/>
            <person name="Delcher A.L."/>
            <person name="Delehaunty K."/>
            <person name="Do C.B."/>
            <person name="Ebling H."/>
            <person name="Edwards K."/>
            <person name="Eickbush T."/>
            <person name="Evans J.D."/>
            <person name="Filipski A."/>
            <person name="Findeiss S."/>
            <person name="Freyhult E."/>
            <person name="Fulton L."/>
            <person name="Fulton R."/>
            <person name="Garcia A.C."/>
            <person name="Gardiner A."/>
            <person name="Garfield D.A."/>
            <person name="Garvin B.E."/>
            <person name="Gibson G."/>
            <person name="Gilbert D."/>
            <person name="Gnerre S."/>
            <person name="Godfrey J."/>
            <person name="Good R."/>
            <person name="Gotea V."/>
            <person name="Gravely B."/>
            <person name="Greenberg A.J."/>
            <person name="Griffiths-Jones S."/>
            <person name="Gross S."/>
            <person name="Guigo R."/>
            <person name="Gustafson E.A."/>
            <person name="Haerty W."/>
            <person name="Hahn M.W."/>
            <person name="Halligan D.L."/>
            <person name="Halpern A.L."/>
            <person name="Halter G.M."/>
            <person name="Han M.V."/>
            <person name="Heger A."/>
            <person name="Hillier L."/>
            <person name="Hinrichs A.S."/>
            <person name="Holmes I."/>
            <person name="Hoskins R.A."/>
            <person name="Hubisz M.J."/>
            <person name="Hultmark D."/>
            <person name="Huntley M.A."/>
            <person name="Jaffe D.B."/>
            <person name="Jagadeeshan S."/>
            <person name="Jeck W.R."/>
            <person name="Johnson J."/>
            <person name="Jones C.D."/>
            <person name="Jordan W.C."/>
            <person name="Karpen G.H."/>
            <person name="Kataoka E."/>
            <person name="Keightley P.D."/>
            <person name="Kheradpour P."/>
            <person name="Kirkness E.F."/>
            <person name="Koerich L.B."/>
            <person name="Kristiansen K."/>
            <person name="Kudrna D."/>
            <person name="Kulathinal R.J."/>
            <person name="Kumar S."/>
            <person name="Kwok R."/>
            <person name="Lander E."/>
            <person name="Langley C.H."/>
            <person name="Lapoint R."/>
            <person name="Lazzaro B.P."/>
            <person name="Lee S.J."/>
            <person name="Levesque L."/>
            <person name="Li R."/>
            <person name="Lin C.F."/>
            <person name="Lin M.F."/>
            <person name="Lindblad-Toh K."/>
            <person name="Llopart A."/>
            <person name="Long M."/>
            <person name="Low L."/>
            <person name="Lozovsky E."/>
            <person name="Lu J."/>
            <person name="Luo M."/>
            <person name="Machado C.A."/>
            <person name="Makalowski W."/>
            <person name="Marzo M."/>
            <person name="Matsuda M."/>
            <person name="Matzkin L."/>
            <person name="McAllister B."/>
            <person name="McBride C.S."/>
            <person name="McKernan B."/>
            <person name="McKernan K."/>
            <person name="Mendez-Lago M."/>
            <person name="Minx P."/>
            <person name="Mollenhauer M.U."/>
            <person name="Montooth K."/>
            <person name="Mount S.M."/>
            <person name="Mu X."/>
            <person name="Myers E."/>
            <person name="Negre B."/>
            <person name="Newfeld S."/>
            <person name="Nielsen R."/>
            <person name="Noor M.A."/>
            <person name="O'Grady P."/>
            <person name="Pachter L."/>
            <person name="Papaceit M."/>
            <person name="Parisi M.J."/>
            <person name="Parisi M."/>
            <person name="Parts L."/>
            <person name="Pedersen J.S."/>
            <person name="Pesole G."/>
            <person name="Phillippy A.M."/>
            <person name="Ponting C.P."/>
            <person name="Pop M."/>
            <person name="Porcelli D."/>
            <person name="Powell J.R."/>
            <person name="Prohaska S."/>
            <person name="Pruitt K."/>
            <person name="Puig M."/>
            <person name="Quesneville H."/>
            <person name="Ram K.R."/>
            <person name="Rand D."/>
            <person name="Rasmussen M.D."/>
            <person name="Reed L.K."/>
            <person name="Reenan R."/>
            <person name="Reily A."/>
            <person name="Remington K.A."/>
            <person name="Rieger T.T."/>
            <person name="Ritchie M.G."/>
            <person name="Robin C."/>
            <person name="Rogers Y.H."/>
            <person name="Rohde C."/>
            <person name="Rozas J."/>
            <person name="Rubenfield M.J."/>
            <person name="Ruiz A."/>
            <person name="Russo S."/>
            <person name="Salzberg S.L."/>
            <person name="Sanchez-Gracia A."/>
            <person name="Saranga D.J."/>
            <person name="Sato H."/>
            <person name="Schaeffer S.W."/>
            <person name="Schatz M.C."/>
            <person name="Schlenke T."/>
            <person name="Schwartz R."/>
            <person name="Segarra C."/>
            <person name="Singh R.S."/>
            <person name="Sirot L."/>
            <person name="Sirota M."/>
            <person name="Sisneros N.B."/>
            <person name="Smith C.D."/>
            <person name="Smith T.F."/>
            <person name="Spieth J."/>
            <person name="Stage D.E."/>
            <person name="Stark A."/>
            <person name="Stephan W."/>
            <person name="Strausberg R.L."/>
            <person name="Strempel S."/>
            <person name="Sturgill D."/>
            <person name="Sutton G."/>
            <person name="Sutton G.G."/>
            <person name="Tao W."/>
            <person name="Teichmann S."/>
            <person name="Tobari Y.N."/>
            <person name="Tomimura Y."/>
            <person name="Tsolas J.M."/>
            <person name="Valente V.L."/>
            <person name="Venter E."/>
            <person name="Venter J.C."/>
            <person name="Vicario S."/>
            <person name="Vieira F.G."/>
            <person name="Vilella A.J."/>
            <person name="Villasante A."/>
            <person name="Walenz B."/>
            <person name="Wang J."/>
            <person name="Wasserman M."/>
            <person name="Watts T."/>
            <person name="Wilson D."/>
            <person name="Wilson R.K."/>
            <person name="Wing R.A."/>
            <person name="Wolfner M.F."/>
            <person name="Wong A."/>
            <person name="Wong G.K."/>
            <person name="Wu C.I."/>
            <person name="Wu G."/>
            <person name="Yamamoto D."/>
            <person name="Yang H.P."/>
            <person name="Yang S.P."/>
            <person name="Yorke J.A."/>
            <person name="Yoshida K."/>
            <person name="Zdobnov E."/>
            <person name="Zhang P."/>
            <person name="Zhang Y."/>
            <person name="Zimin A.V."/>
            <person name="Baldwin J."/>
            <person name="Abdouelleil A."/>
            <person name="Abdulkadir J."/>
            <person name="Abebe A."/>
            <person name="Abera B."/>
            <person name="Abreu J."/>
            <person name="Acer S.C."/>
            <person name="Aftuck L."/>
            <person name="Alexander A."/>
            <person name="An P."/>
            <person name="Anderson E."/>
            <person name="Anderson S."/>
            <person name="Arachi H."/>
            <person name="Azer M."/>
            <person name="Bachantsang P."/>
            <person name="Barry A."/>
            <person name="Bayul T."/>
            <person name="Berlin A."/>
            <person name="Bessette D."/>
            <person name="Bloom T."/>
            <person name="Blye J."/>
            <person name="Boguslavskiy L."/>
            <person name="Bonnet C."/>
            <person name="Boukhgalter B."/>
            <person name="Bourzgui I."/>
            <person name="Brown A."/>
            <person name="Cahill P."/>
            <person name="Channer S."/>
            <person name="Cheshatsang Y."/>
            <person name="Chuda L."/>
            <person name="Citroen M."/>
            <person name="Collymore A."/>
            <person name="Cooke P."/>
            <person name="Costello M."/>
            <person name="D'Aco K."/>
            <person name="Daza R."/>
            <person name="De Haan G."/>
            <person name="DeGray S."/>
            <person name="DeMaso C."/>
            <person name="Dhargay N."/>
            <person name="Dooley K."/>
            <person name="Dooley E."/>
            <person name="Doricent M."/>
            <person name="Dorje P."/>
            <person name="Dorjee K."/>
            <person name="Dupes A."/>
            <person name="Elong R."/>
            <person name="Falk J."/>
            <person name="Farina A."/>
            <person name="Faro S."/>
            <person name="Ferguson D."/>
            <person name="Fisher S."/>
            <person name="Foley C.D."/>
            <person name="Franke A."/>
            <person name="Friedrich D."/>
            <person name="Gadbois L."/>
            <person name="Gearin G."/>
            <person name="Gearin C.R."/>
            <person name="Giannoukos G."/>
            <person name="Goode T."/>
            <person name="Graham J."/>
            <person name="Grandbois E."/>
            <person name="Grewal S."/>
            <person name="Gyaltsen K."/>
            <person name="Hafez N."/>
            <person name="Hagos B."/>
            <person name="Hall J."/>
            <person name="Henson C."/>
            <person name="Hollinger A."/>
            <person name="Honan T."/>
            <person name="Huard M.D."/>
            <person name="Hughes L."/>
            <person name="Hurhula B."/>
            <person name="Husby M.E."/>
            <person name="Kamat A."/>
            <person name="Kanga B."/>
            <person name="Kashin S."/>
            <person name="Khazanovich D."/>
            <person name="Kisner P."/>
            <person name="Lance K."/>
            <person name="Lara M."/>
            <person name="Lee W."/>
            <person name="Lennon N."/>
            <person name="Letendre F."/>
            <person name="LeVine R."/>
            <person name="Lipovsky A."/>
            <person name="Liu X."/>
            <person name="Liu J."/>
            <person name="Liu S."/>
            <person name="Lokyitsang T."/>
            <person name="Lokyitsang Y."/>
            <person name="Lubonja R."/>
            <person name="Lui A."/>
            <person name="MacDonald P."/>
            <person name="Magnisalis V."/>
            <person name="Maru K."/>
            <person name="Matthews C."/>
            <person name="McCusker W."/>
            <person name="McDonough S."/>
            <person name="Mehta T."/>
            <person name="Meldrim J."/>
            <person name="Meneus L."/>
            <person name="Mihai O."/>
            <person name="Mihalev A."/>
            <person name="Mihova T."/>
            <person name="Mittelman R."/>
            <person name="Mlenga V."/>
            <person name="Montmayeur A."/>
            <person name="Mulrain L."/>
            <person name="Navidi A."/>
            <person name="Naylor J."/>
            <person name="Negash T."/>
            <person name="Nguyen T."/>
            <person name="Nguyen N."/>
            <person name="Nicol R."/>
            <person name="Norbu C."/>
            <person name="Norbu N."/>
            <person name="Novod N."/>
            <person name="O'Neill B."/>
            <person name="Osman S."/>
            <person name="Markiewicz E."/>
            <person name="Oyono O.L."/>
            <person name="Patti C."/>
            <person name="Phunkhang P."/>
            <person name="Pierre F."/>
            <person name="Priest M."/>
            <person name="Raghuraman S."/>
            <person name="Rege F."/>
            <person name="Reyes R."/>
            <person name="Rise C."/>
            <person name="Rogov P."/>
            <person name="Ross K."/>
            <person name="Ryan E."/>
            <person name="Settipalli S."/>
            <person name="Shea T."/>
            <person name="Sherpa N."/>
            <person name="Shi L."/>
            <person name="Shih D."/>
            <person name="Sparrow T."/>
            <person name="Spaulding J."/>
            <person name="Stalker J."/>
            <person name="Stange-Thomann N."/>
            <person name="Stavropoulos S."/>
            <person name="Stone C."/>
            <person name="Strader C."/>
            <person name="Tesfaye S."/>
            <person name="Thomson T."/>
            <person name="Thoulutsang Y."/>
            <person name="Thoulutsang D."/>
            <person name="Topham K."/>
            <person name="Topping I."/>
            <person name="Tsamla T."/>
            <person name="Vassiliev H."/>
            <person name="Vo A."/>
            <person name="Wangchuk T."/>
            <person name="Wangdi T."/>
            <person name="Weiand M."/>
            <person name="Wilkinson J."/>
            <person name="Wilson A."/>
            <person name="Yadav S."/>
            <person name="Young G."/>
            <person name="Yu Q."/>
            <person name="Zembek L."/>
            <person name="Zhong D."/>
            <person name="Zimmer A."/>
            <person name="Zwirko Z."/>
            <person name="Jaffe D.B."/>
            <person name="Alvarez P."/>
            <person name="Brockman W."/>
            <person name="Butler J."/>
            <person name="Chin C."/>
            <person name="Gnerre S."/>
            <person name="Grabherr M."/>
            <person name="Kleber M."/>
            <person name="Mauceli E."/>
            <person name="MacCallum I."/>
        </authorList>
    </citation>
    <scope>NUCLEOTIDE SEQUENCE [LARGE SCALE GENOMIC DNA]</scope>
    <source>
        <strain evidence="5">MSH-3 / Tucson 14011-0111.49</strain>
    </source>
</reference>
<feature type="region of interest" description="Disordered" evidence="2">
    <location>
        <begin position="522"/>
        <end position="598"/>
    </location>
</feature>
<feature type="region of interest" description="Disordered" evidence="2">
    <location>
        <begin position="611"/>
        <end position="696"/>
    </location>
</feature>
<protein>
    <submittedName>
        <fullName evidence="4">GL12098</fullName>
    </submittedName>
</protein>
<feature type="compositionally biased region" description="Basic residues" evidence="2">
    <location>
        <begin position="652"/>
        <end position="662"/>
    </location>
</feature>
<keyword evidence="5" id="KW-1185">Reference proteome</keyword>
<feature type="compositionally biased region" description="Basic and acidic residues" evidence="2">
    <location>
        <begin position="761"/>
        <end position="774"/>
    </location>
</feature>
<dbReference type="InterPro" id="IPR035892">
    <property type="entry name" value="C2_domain_sf"/>
</dbReference>
<dbReference type="KEGG" id="dpe:6594646"/>
<feature type="compositionally biased region" description="Basic and acidic residues" evidence="2">
    <location>
        <begin position="576"/>
        <end position="585"/>
    </location>
</feature>
<proteinExistence type="predicted"/>
<feature type="compositionally biased region" description="Basic and acidic residues" evidence="2">
    <location>
        <begin position="855"/>
        <end position="873"/>
    </location>
</feature>
<feature type="compositionally biased region" description="Basic and acidic residues" evidence="2">
    <location>
        <begin position="680"/>
        <end position="689"/>
    </location>
</feature>
<dbReference type="eggNOG" id="ENOG502QPT0">
    <property type="taxonomic scope" value="Eukaryota"/>
</dbReference>
<sequence>MIHRNKTPRYLAEGDTKDKDDQVYCVVLHVVEAINFNGRDGERETIMMNAALNTVDFEVEGTPSATAETIIFNSNCIWECDMAAIKRIKTDHRPVKLTFFTCSKHLQRKAIGTVLLPVRGLPVIASSGNSNSLHLKMFWHKLICINTQFRSHKPEVLLLLAIIKKSILHNEDFEHLMQVSHSKGTTNPTGPLQSPGHSITASMLQSQANVYVQSLVQLGLLQVGNDPLIDCDIIEVVLQFKTLKNLAKLVKSLSHGKQTTKSVTLVFDFVGNVTSIELKPNDSDAYILNDVLGLRFKSSLRSIRLYFQRIFYLPINMYLNGTAIANYRMDFGKLLPADSYFFDNRKFVRNGCFTFNRFGRMDSSRDLKPQMEYAFSVELKAIYSRPTCALEELKHDRPPDPSALSKERQSESKHPKDENASPNVVAEATDAPSNAIMPSTDAQNSGESAYTSKDLQRRKKSTQTEFEQDIEEVCVVRRHSSTKILRKSIEPKKISSSPTFQYSNVSNATECLAIYGNQKFNNDISKDQNSEVPKEELIGEGKERAKASKNVERKESERADQSLVPPKRPKINAEATDIKPGKESEQAPSMEQLTKLLGQEVEKLSKSVEIFENRSQQNLRKSTKMDKVPAEDLSESDSTPCSDSIDQPDLRVRRKHLKKASRTKLPSSKQRSVLSINQSHSKETYDRRVSSGQKRFVQESIDETAASIESVWSEDYATSMESPQKTFSVKVKHSDLDISSASVCEVFNVQHGKRKSKFKVRPSEEPESNQEKVPAKPRAPTKGKMSTTELSLRARWVEVNKIQAQALDETEKFLEQTCQAELRKVLQEDQAALEQPKLVESKKKLRKARSSKVRVQKDPDSDNVEVKEHVDNAKKKKSVLPVESSEHSLSIVSSESSLQVISSQASEQRIKRMIKKMKASKTTIQEEKIDHETSNEVPDKPLKKKSRKKIPVVVVEPSEQREVQVQDKPKKKVVKKRSKPVINQKSDDLLADEKTSSNKCLREDSTLKLPERTSFMSAVECLSPKDFGEKLKSWRQHQIRLFEEELAGKEQQYKNELEKMEYQELSRNTTLDETLASNQASKDTSIDYEAKLNELEQHICTLKRDIEEQVQLFDKRSQEMQQENKQLAIEKTKLKERIFQMEMQIHKLHDQGKGPDDRELSHILKELRSQNDRYVELSKEKDRYKKQWRRSVKQVRDLKLAMYEKNVKREVGFIDECSFDLKNVLTKNMQEFEEEYGYLRHINGPPSFQVNSISGSREYASDNSIDL</sequence>
<feature type="compositionally biased region" description="Polar residues" evidence="2">
    <location>
        <begin position="436"/>
        <end position="453"/>
    </location>
</feature>
<keyword evidence="1" id="KW-0175">Coiled coil</keyword>
<feature type="compositionally biased region" description="Basic and acidic residues" evidence="2">
    <location>
        <begin position="393"/>
        <end position="419"/>
    </location>
</feature>
<feature type="region of interest" description="Disordered" evidence="2">
    <location>
        <begin position="393"/>
        <end position="467"/>
    </location>
</feature>
<evidence type="ECO:0000259" key="3">
    <source>
        <dbReference type="Pfam" id="PF12416"/>
    </source>
</evidence>
<name>B4GL61_DROPE</name>
<dbReference type="Proteomes" id="UP000008744">
    <property type="component" value="Unassembled WGS sequence"/>
</dbReference>
<feature type="compositionally biased region" description="Polar residues" evidence="2">
    <location>
        <begin position="664"/>
        <end position="679"/>
    </location>
</feature>
<feature type="region of interest" description="Disordered" evidence="2">
    <location>
        <begin position="841"/>
        <end position="886"/>
    </location>
</feature>
<dbReference type="PhylomeDB" id="B4GL61"/>
<dbReference type="SMR" id="B4GL61"/>
<dbReference type="OMA" id="KPPLMEY"/>
<dbReference type="EMBL" id="CH479185">
    <property type="protein sequence ID" value="EDW38285.1"/>
    <property type="molecule type" value="Genomic_DNA"/>
</dbReference>